<dbReference type="GO" id="GO:0005524">
    <property type="term" value="F:ATP binding"/>
    <property type="evidence" value="ECO:0007669"/>
    <property type="project" value="UniProtKB-UniRule"/>
</dbReference>
<keyword evidence="13" id="KW-1185">Reference proteome</keyword>
<dbReference type="AlphaFoldDB" id="A0A9X1QKH8"/>
<evidence type="ECO:0000259" key="11">
    <source>
        <dbReference type="Pfam" id="PF19303"/>
    </source>
</evidence>
<comment type="similarity">
    <text evidence="9">Belongs to the class-I aminoacyl-tRNA synthetase family. MetG type 2B subfamily.</text>
</comment>
<dbReference type="HAMAP" id="MF_01228">
    <property type="entry name" value="Met_tRNA_synth_type2"/>
    <property type="match status" value="1"/>
</dbReference>
<dbReference type="Gene3D" id="2.170.220.10">
    <property type="match status" value="1"/>
</dbReference>
<dbReference type="NCBIfam" id="TIGR00398">
    <property type="entry name" value="metG"/>
    <property type="match status" value="1"/>
</dbReference>
<evidence type="ECO:0000313" key="13">
    <source>
        <dbReference type="Proteomes" id="UP001139410"/>
    </source>
</evidence>
<dbReference type="CDD" id="cd07957">
    <property type="entry name" value="Anticodon_Ia_Met"/>
    <property type="match status" value="1"/>
</dbReference>
<dbReference type="SUPFAM" id="SSF47323">
    <property type="entry name" value="Anticodon-binding domain of a subclass of class I aminoacyl-tRNA synthetases"/>
    <property type="match status" value="1"/>
</dbReference>
<evidence type="ECO:0000313" key="12">
    <source>
        <dbReference type="EMBL" id="MCF2514214.1"/>
    </source>
</evidence>
<comment type="function">
    <text evidence="1 9">Is required not only for elongation of protein synthesis but also for the initiation of all mRNA translation through initiator tRNA(fMet) aminoacylation.</text>
</comment>
<dbReference type="PANTHER" id="PTHR43326">
    <property type="entry name" value="METHIONYL-TRNA SYNTHETASE"/>
    <property type="match status" value="1"/>
</dbReference>
<organism evidence="12 13">
    <name type="scientific">Sphingomonas cremea</name>
    <dbReference type="NCBI Taxonomy" id="2904799"/>
    <lineage>
        <taxon>Bacteria</taxon>
        <taxon>Pseudomonadati</taxon>
        <taxon>Pseudomonadota</taxon>
        <taxon>Alphaproteobacteria</taxon>
        <taxon>Sphingomonadales</taxon>
        <taxon>Sphingomonadaceae</taxon>
        <taxon>Sphingomonas</taxon>
    </lineage>
</organism>
<feature type="domain" description="Methionyl/Leucyl tRNA synthetase" evidence="10">
    <location>
        <begin position="5"/>
        <end position="362"/>
    </location>
</feature>
<evidence type="ECO:0000256" key="1">
    <source>
        <dbReference type="ARBA" id="ARBA00003314"/>
    </source>
</evidence>
<evidence type="ECO:0000256" key="4">
    <source>
        <dbReference type="ARBA" id="ARBA00022598"/>
    </source>
</evidence>
<dbReference type="CDD" id="cd00814">
    <property type="entry name" value="MetRS_core"/>
    <property type="match status" value="1"/>
</dbReference>
<dbReference type="PRINTS" id="PR01041">
    <property type="entry name" value="TRNASYNTHMET"/>
</dbReference>
<reference evidence="12" key="1">
    <citation type="submission" date="2022-01" db="EMBL/GenBank/DDBJ databases">
        <authorList>
            <person name="Jo J.-H."/>
            <person name="Im W.-T."/>
        </authorList>
    </citation>
    <scope>NUCLEOTIDE SEQUENCE</scope>
    <source>
        <strain evidence="12">G124</strain>
    </source>
</reference>
<keyword evidence="5 9" id="KW-0547">Nucleotide-binding</keyword>
<dbReference type="Proteomes" id="UP001139410">
    <property type="component" value="Unassembled WGS sequence"/>
</dbReference>
<keyword evidence="4 9" id="KW-0436">Ligase</keyword>
<dbReference type="InterPro" id="IPR041872">
    <property type="entry name" value="Anticodon_Met"/>
</dbReference>
<keyword evidence="3 9" id="KW-0963">Cytoplasm</keyword>
<keyword evidence="8 9" id="KW-0030">Aminoacyl-tRNA synthetase</keyword>
<dbReference type="PANTHER" id="PTHR43326:SF1">
    <property type="entry name" value="METHIONINE--TRNA LIGASE, MITOCHONDRIAL"/>
    <property type="match status" value="1"/>
</dbReference>
<feature type="short sequence motif" description="'KMSKS' region" evidence="9">
    <location>
        <begin position="299"/>
        <end position="303"/>
    </location>
</feature>
<gene>
    <name evidence="9 12" type="primary">metG</name>
    <name evidence="12" type="ORF">LVY65_03905</name>
</gene>
<evidence type="ECO:0000256" key="8">
    <source>
        <dbReference type="ARBA" id="ARBA00023146"/>
    </source>
</evidence>
<feature type="domain" description="Methionyl-tRNA synthetase anticodon-binding" evidence="11">
    <location>
        <begin position="375"/>
        <end position="477"/>
    </location>
</feature>
<dbReference type="InterPro" id="IPR014729">
    <property type="entry name" value="Rossmann-like_a/b/a_fold"/>
</dbReference>
<name>A0A9X1QKH8_9SPHN</name>
<dbReference type="GO" id="GO:0006431">
    <property type="term" value="P:methionyl-tRNA aminoacylation"/>
    <property type="evidence" value="ECO:0007669"/>
    <property type="project" value="UniProtKB-UniRule"/>
</dbReference>
<comment type="subunit">
    <text evidence="9">Monomer.</text>
</comment>
<comment type="caution">
    <text evidence="9">Lacks conserved residue(s) required for the propagation of feature annotation.</text>
</comment>
<comment type="subcellular location">
    <subcellularLocation>
        <location evidence="2 9">Cytoplasm</location>
    </subcellularLocation>
</comment>
<evidence type="ECO:0000256" key="7">
    <source>
        <dbReference type="ARBA" id="ARBA00022917"/>
    </source>
</evidence>
<dbReference type="EC" id="6.1.1.10" evidence="9"/>
<protein>
    <recommendedName>
        <fullName evidence="9">Methionine--tRNA ligase</fullName>
        <ecNumber evidence="9">6.1.1.10</ecNumber>
    </recommendedName>
    <alternativeName>
        <fullName evidence="9">Methionyl-tRNA synthetase</fullName>
        <shortName evidence="9">MetRS</shortName>
    </alternativeName>
</protein>
<dbReference type="InterPro" id="IPR023457">
    <property type="entry name" value="Met-tRNA_synth_2"/>
</dbReference>
<dbReference type="Gene3D" id="3.40.50.620">
    <property type="entry name" value="HUPs"/>
    <property type="match status" value="1"/>
</dbReference>
<evidence type="ECO:0000256" key="5">
    <source>
        <dbReference type="ARBA" id="ARBA00022741"/>
    </source>
</evidence>
<evidence type="ECO:0000256" key="9">
    <source>
        <dbReference type="HAMAP-Rule" id="MF_01228"/>
    </source>
</evidence>
<dbReference type="InterPro" id="IPR009080">
    <property type="entry name" value="tRNAsynth_Ia_anticodon-bd"/>
</dbReference>
<dbReference type="InterPro" id="IPR014758">
    <property type="entry name" value="Met-tRNA_synth"/>
</dbReference>
<dbReference type="SUPFAM" id="SSF52374">
    <property type="entry name" value="Nucleotidylyl transferase"/>
    <property type="match status" value="1"/>
</dbReference>
<evidence type="ECO:0000259" key="10">
    <source>
        <dbReference type="Pfam" id="PF09334"/>
    </source>
</evidence>
<dbReference type="EMBL" id="JAKFGM010000001">
    <property type="protein sequence ID" value="MCF2514214.1"/>
    <property type="molecule type" value="Genomic_DNA"/>
</dbReference>
<dbReference type="GO" id="GO:0004825">
    <property type="term" value="F:methionine-tRNA ligase activity"/>
    <property type="evidence" value="ECO:0007669"/>
    <property type="project" value="UniProtKB-UniRule"/>
</dbReference>
<evidence type="ECO:0000256" key="6">
    <source>
        <dbReference type="ARBA" id="ARBA00022840"/>
    </source>
</evidence>
<dbReference type="InterPro" id="IPR001412">
    <property type="entry name" value="aa-tRNA-synth_I_CS"/>
</dbReference>
<dbReference type="NCBIfam" id="NF008900">
    <property type="entry name" value="PRK12267.1"/>
    <property type="match status" value="1"/>
</dbReference>
<comment type="catalytic activity">
    <reaction evidence="9">
        <text>tRNA(Met) + L-methionine + ATP = L-methionyl-tRNA(Met) + AMP + diphosphate</text>
        <dbReference type="Rhea" id="RHEA:13481"/>
        <dbReference type="Rhea" id="RHEA-COMP:9667"/>
        <dbReference type="Rhea" id="RHEA-COMP:9698"/>
        <dbReference type="ChEBI" id="CHEBI:30616"/>
        <dbReference type="ChEBI" id="CHEBI:33019"/>
        <dbReference type="ChEBI" id="CHEBI:57844"/>
        <dbReference type="ChEBI" id="CHEBI:78442"/>
        <dbReference type="ChEBI" id="CHEBI:78530"/>
        <dbReference type="ChEBI" id="CHEBI:456215"/>
        <dbReference type="EC" id="6.1.1.10"/>
    </reaction>
</comment>
<feature type="short sequence motif" description="'HIGH' region" evidence="9">
    <location>
        <begin position="12"/>
        <end position="22"/>
    </location>
</feature>
<dbReference type="Pfam" id="PF09334">
    <property type="entry name" value="tRNA-synt_1g"/>
    <property type="match status" value="1"/>
</dbReference>
<comment type="caution">
    <text evidence="12">The sequence shown here is derived from an EMBL/GenBank/DDBJ whole genome shotgun (WGS) entry which is preliminary data.</text>
</comment>
<dbReference type="PROSITE" id="PS00178">
    <property type="entry name" value="AA_TRNA_LIGASE_I"/>
    <property type="match status" value="1"/>
</dbReference>
<dbReference type="RefSeq" id="WP_235066692.1">
    <property type="nucleotide sequence ID" value="NZ_JAKFGM010000001.1"/>
</dbReference>
<evidence type="ECO:0000256" key="3">
    <source>
        <dbReference type="ARBA" id="ARBA00022490"/>
    </source>
</evidence>
<accession>A0A9X1QKH8</accession>
<dbReference type="FunFam" id="2.170.220.10:FF:000002">
    <property type="entry name" value="Methionine--tRNA ligase"/>
    <property type="match status" value="1"/>
</dbReference>
<dbReference type="GO" id="GO:0005737">
    <property type="term" value="C:cytoplasm"/>
    <property type="evidence" value="ECO:0007669"/>
    <property type="project" value="UniProtKB-SubCell"/>
</dbReference>
<dbReference type="InterPro" id="IPR033911">
    <property type="entry name" value="MetRS_core"/>
</dbReference>
<dbReference type="InterPro" id="IPR015413">
    <property type="entry name" value="Methionyl/Leucyl_tRNA_Synth"/>
</dbReference>
<proteinExistence type="inferred from homology"/>
<evidence type="ECO:0000256" key="2">
    <source>
        <dbReference type="ARBA" id="ARBA00004496"/>
    </source>
</evidence>
<keyword evidence="7 9" id="KW-0648">Protein biosynthesis</keyword>
<keyword evidence="6 9" id="KW-0067">ATP-binding</keyword>
<dbReference type="Gene3D" id="1.10.730.10">
    <property type="entry name" value="Isoleucyl-tRNA Synthetase, Domain 1"/>
    <property type="match status" value="1"/>
</dbReference>
<sequence length="502" mass="56050">MAEPYYITTAISYPNGKPHIGHAYEAIAADAMARFRRAQGRDVRLVTGTDEHGLKMVQTARAEGRDTLEYADEMSGYFRKMCDDLNISYDAFVRTTEPRHYEASVAIWKAMEKAGDLYLDRYEGWYSVRDEAFYDESELIDGDGGERLSPQGTPVEWTTEETWFFRLSKYQDRLLSLYRDNPDFIRPESRRNEVVRFVEGGLKDLSVSRTSFDWGVPVPGSPGHVMYVWVDALTTYMTGVGFPEREGEYARFWPADVHLIGKDIVRFHAVYWPAFLMSANLPLPKQVFGHGFLLARGEKMSKSLGNVVDPMDLAADFGVDQLRYFLLREISFGQDGSYSREAIVNRVNSELANSFGNLAQRSLSMVFKNLGAVLPAAGEADEDRALLDQVRQACETLAAEFDQFAFSAGLEAWMGAVFACNAYIDTAAPWALKKTDPERMAAVLGTLVVAVRELAEAVKPVIPASAEKLIALIDSGKDGNPIAQPTPIFPRLELGEEEEAAA</sequence>
<dbReference type="Pfam" id="PF19303">
    <property type="entry name" value="Anticodon_3"/>
    <property type="match status" value="1"/>
</dbReference>